<evidence type="ECO:0000256" key="4">
    <source>
        <dbReference type="ARBA" id="ARBA00023002"/>
    </source>
</evidence>
<feature type="active site" description="Proton acceptor" evidence="9">
    <location>
        <position position="94"/>
    </location>
</feature>
<evidence type="ECO:0000256" key="10">
    <source>
        <dbReference type="PIRSR" id="PIRSR000106-2"/>
    </source>
</evidence>
<comment type="cofactor">
    <cofactor evidence="1">
        <name>Mn(2+)</name>
        <dbReference type="ChEBI" id="CHEBI:29035"/>
    </cofactor>
</comment>
<organism evidence="14">
    <name type="scientific">Thermohahella caldifontis</name>
    <dbReference type="NCBI Taxonomy" id="3142973"/>
    <lineage>
        <taxon>Bacteria</taxon>
        <taxon>Pseudomonadati</taxon>
        <taxon>Pseudomonadota</taxon>
        <taxon>Gammaproteobacteria</taxon>
        <taxon>Oceanospirillales</taxon>
        <taxon>Hahellaceae</taxon>
        <taxon>Thermohahella</taxon>
    </lineage>
</organism>
<feature type="domain" description="Malic enzyme NAD-binding" evidence="12">
    <location>
        <begin position="163"/>
        <end position="399"/>
    </location>
</feature>
<feature type="active site" description="Proton donor" evidence="9">
    <location>
        <position position="39"/>
    </location>
</feature>
<dbReference type="PANTHER" id="PTHR43237:SF4">
    <property type="entry name" value="NADP-DEPENDENT MALIC ENZYME"/>
    <property type="match status" value="1"/>
</dbReference>
<evidence type="ECO:0000256" key="2">
    <source>
        <dbReference type="ARBA" id="ARBA00008785"/>
    </source>
</evidence>
<dbReference type="PIRSF" id="PIRSF000106">
    <property type="entry name" value="ME"/>
    <property type="match status" value="1"/>
</dbReference>
<comment type="catalytic activity">
    <reaction evidence="7">
        <text>(S)-malate + NADP(+) = pyruvate + CO2 + NADPH</text>
        <dbReference type="Rhea" id="RHEA:18253"/>
        <dbReference type="ChEBI" id="CHEBI:15361"/>
        <dbReference type="ChEBI" id="CHEBI:15589"/>
        <dbReference type="ChEBI" id="CHEBI:16526"/>
        <dbReference type="ChEBI" id="CHEBI:57783"/>
        <dbReference type="ChEBI" id="CHEBI:58349"/>
        <dbReference type="EC" id="1.1.1.40"/>
    </reaction>
</comment>
<dbReference type="InterPro" id="IPR012302">
    <property type="entry name" value="Malic_NAD-bd"/>
</dbReference>
<dbReference type="GO" id="GO:0046872">
    <property type="term" value="F:metal ion binding"/>
    <property type="evidence" value="ECO:0007669"/>
    <property type="project" value="UniProtKB-KW"/>
</dbReference>
<dbReference type="InterPro" id="IPR001891">
    <property type="entry name" value="Malic_OxRdtase"/>
</dbReference>
<feature type="binding site" evidence="10">
    <location>
        <position position="286"/>
    </location>
    <ligand>
        <name>(S)-malate</name>
        <dbReference type="ChEBI" id="CHEBI:15589"/>
    </ligand>
</feature>
<dbReference type="SMART" id="SM01274">
    <property type="entry name" value="malic"/>
    <property type="match status" value="1"/>
</dbReference>
<comment type="similarity">
    <text evidence="2">Belongs to the malic enzymes family.</text>
</comment>
<dbReference type="InterPro" id="IPR046346">
    <property type="entry name" value="Aminoacid_DH-like_N_sf"/>
</dbReference>
<dbReference type="Gene3D" id="3.40.50.10380">
    <property type="entry name" value="Malic enzyme, N-terminal domain"/>
    <property type="match status" value="1"/>
</dbReference>
<accession>A0AB39V0A9</accession>
<dbReference type="EMBL" id="CP154858">
    <property type="protein sequence ID" value="XDT73934.1"/>
    <property type="molecule type" value="Genomic_DNA"/>
</dbReference>
<dbReference type="EC" id="1.1.1.40" evidence="5"/>
<feature type="binding site" evidence="10">
    <location>
        <position position="317"/>
    </location>
    <ligand>
        <name>(S)-malate</name>
        <dbReference type="ChEBI" id="CHEBI:15589"/>
    </ligand>
</feature>
<dbReference type="FunFam" id="3.40.50.720:FF:000095">
    <property type="entry name" value="NADP-dependent malic enzyme"/>
    <property type="match status" value="1"/>
</dbReference>
<feature type="domain" description="Malic enzyme N-terminal" evidence="13">
    <location>
        <begin position="18"/>
        <end position="151"/>
    </location>
</feature>
<evidence type="ECO:0000313" key="14">
    <source>
        <dbReference type="EMBL" id="XDT73934.1"/>
    </source>
</evidence>
<proteinExistence type="inferred from homology"/>
<dbReference type="Gene3D" id="3.40.50.720">
    <property type="entry name" value="NAD(P)-binding Rossmann-like Domain"/>
    <property type="match status" value="1"/>
</dbReference>
<feature type="binding site" evidence="11">
    <location>
        <position position="136"/>
    </location>
    <ligand>
        <name>a divalent metal cation</name>
        <dbReference type="ChEBI" id="CHEBI:60240"/>
    </ligand>
</feature>
<evidence type="ECO:0000259" key="13">
    <source>
        <dbReference type="SMART" id="SM01274"/>
    </source>
</evidence>
<feature type="binding site" evidence="11">
    <location>
        <position position="137"/>
    </location>
    <ligand>
        <name>a divalent metal cation</name>
        <dbReference type="ChEBI" id="CHEBI:60240"/>
    </ligand>
</feature>
<dbReference type="InterPro" id="IPR015884">
    <property type="entry name" value="Malic_enzyme_CS"/>
</dbReference>
<dbReference type="PROSITE" id="PS00331">
    <property type="entry name" value="MALIC_ENZYMES"/>
    <property type="match status" value="1"/>
</dbReference>
<dbReference type="FunFam" id="3.40.50.10380:FF:000003">
    <property type="entry name" value="NADP-dependent malic enzyme"/>
    <property type="match status" value="1"/>
</dbReference>
<dbReference type="AlphaFoldDB" id="A0AB39V0A9"/>
<evidence type="ECO:0000256" key="5">
    <source>
        <dbReference type="ARBA" id="ARBA00038964"/>
    </source>
</evidence>
<name>A0AB39V0A9_9GAMM</name>
<dbReference type="SMART" id="SM00919">
    <property type="entry name" value="Malic_M"/>
    <property type="match status" value="1"/>
</dbReference>
<keyword evidence="3 11" id="KW-0479">Metal-binding</keyword>
<evidence type="ECO:0000259" key="12">
    <source>
        <dbReference type="SMART" id="SM00919"/>
    </source>
</evidence>
<evidence type="ECO:0000256" key="7">
    <source>
        <dbReference type="ARBA" id="ARBA00050924"/>
    </source>
</evidence>
<reference evidence="14" key="1">
    <citation type="submission" date="2024-05" db="EMBL/GenBank/DDBJ databases">
        <title>Genome sequencing of novel strain.</title>
        <authorList>
            <person name="Ganbat D."/>
            <person name="Ganbat S."/>
            <person name="Lee S.-J."/>
        </authorList>
    </citation>
    <scope>NUCLEOTIDE SEQUENCE</scope>
    <source>
        <strain evidence="14">SMD15-11</strain>
    </source>
</reference>
<evidence type="ECO:0000256" key="6">
    <source>
        <dbReference type="ARBA" id="ARBA00040273"/>
    </source>
</evidence>
<evidence type="ECO:0000256" key="3">
    <source>
        <dbReference type="ARBA" id="ARBA00022723"/>
    </source>
</evidence>
<comment type="catalytic activity">
    <reaction evidence="8">
        <text>oxaloacetate + H(+) = pyruvate + CO2</text>
        <dbReference type="Rhea" id="RHEA:15641"/>
        <dbReference type="ChEBI" id="CHEBI:15361"/>
        <dbReference type="ChEBI" id="CHEBI:15378"/>
        <dbReference type="ChEBI" id="CHEBI:16452"/>
        <dbReference type="ChEBI" id="CHEBI:16526"/>
        <dbReference type="EC" id="1.1.1.40"/>
    </reaction>
</comment>
<dbReference type="InterPro" id="IPR051674">
    <property type="entry name" value="Malate_Decarboxylase"/>
</dbReference>
<dbReference type="CDD" id="cd05311">
    <property type="entry name" value="NAD_bind_2_malic_enz"/>
    <property type="match status" value="1"/>
</dbReference>
<dbReference type="KEGG" id="tcd:AAIA72_08175"/>
<feature type="binding site" evidence="11">
    <location>
        <position position="162"/>
    </location>
    <ligand>
        <name>a divalent metal cation</name>
        <dbReference type="ChEBI" id="CHEBI:60240"/>
    </ligand>
</feature>
<comment type="cofactor">
    <cofactor evidence="11">
        <name>Mg(2+)</name>
        <dbReference type="ChEBI" id="CHEBI:18420"/>
    </cofactor>
    <cofactor evidence="11">
        <name>Mn(2+)</name>
        <dbReference type="ChEBI" id="CHEBI:29035"/>
    </cofactor>
    <text evidence="11">Divalent metal cations. Prefers magnesium or manganese.</text>
</comment>
<dbReference type="InterPro" id="IPR036291">
    <property type="entry name" value="NAD(P)-bd_dom_sf"/>
</dbReference>
<dbReference type="InterPro" id="IPR045213">
    <property type="entry name" value="Malic_NAD-bd_bact_type"/>
</dbReference>
<dbReference type="SUPFAM" id="SSF53223">
    <property type="entry name" value="Aminoacid dehydrogenase-like, N-terminal domain"/>
    <property type="match status" value="1"/>
</dbReference>
<keyword evidence="4" id="KW-0560">Oxidoreductase</keyword>
<protein>
    <recommendedName>
        <fullName evidence="6">NADP-dependent malic enzyme</fullName>
        <ecNumber evidence="5">1.1.1.40</ecNumber>
    </recommendedName>
</protein>
<sequence>MTKDLKEAALKYHAHPRPGKISVEVTKPTETAEDLALAYSPGVAEPVREIARDPNEAYRYTAKGNLVAVISNGTAILGLGNLGALASKPVMEGKGVLFKRFAGIDVFDIEVNTQVPQEFIDTVARIADTFGGINLEDIKAPECFEIERKLIDLCNIPVFHDDQHGTAIVTAAGMLNALELQGKTVESARIVCLGAGSAAIACMKLLISCGADPANILMLDSKGVIHTKREDLNQYKAMFAVETDKRTLADALDGADAFVGLSAPDVLTPDLLRLMAPNPVIFACANPDPEIRPELALATRDDIIIATGRSDYPNQVNNVLCFPFIFRGALDVRATCINEAMKVAAVEAIRSLAKEPVSGEIARQYGRESFEFGREYIIPKPTDPRLLTRVSDAVARAAVDSGVARLGYPSHYPLQSLEDIRIPV</sequence>
<dbReference type="GO" id="GO:0004473">
    <property type="term" value="F:malate dehydrogenase (decarboxylating) (NADP+) activity"/>
    <property type="evidence" value="ECO:0007669"/>
    <property type="project" value="UniProtKB-EC"/>
</dbReference>
<dbReference type="Pfam" id="PF03949">
    <property type="entry name" value="Malic_M"/>
    <property type="match status" value="1"/>
</dbReference>
<evidence type="ECO:0000256" key="8">
    <source>
        <dbReference type="ARBA" id="ARBA00051384"/>
    </source>
</evidence>
<dbReference type="RefSeq" id="WP_369602908.1">
    <property type="nucleotide sequence ID" value="NZ_CP154858.1"/>
</dbReference>
<evidence type="ECO:0000256" key="11">
    <source>
        <dbReference type="PIRSR" id="PIRSR000106-3"/>
    </source>
</evidence>
<dbReference type="SUPFAM" id="SSF51735">
    <property type="entry name" value="NAD(P)-binding Rossmann-fold domains"/>
    <property type="match status" value="1"/>
</dbReference>
<dbReference type="Pfam" id="PF00390">
    <property type="entry name" value="malic"/>
    <property type="match status" value="1"/>
</dbReference>
<dbReference type="GO" id="GO:0051287">
    <property type="term" value="F:NAD binding"/>
    <property type="evidence" value="ECO:0007669"/>
    <property type="project" value="InterPro"/>
</dbReference>
<gene>
    <name evidence="14" type="ORF">AAIA72_08175</name>
</gene>
<evidence type="ECO:0000256" key="1">
    <source>
        <dbReference type="ARBA" id="ARBA00001936"/>
    </source>
</evidence>
<dbReference type="InterPro" id="IPR012301">
    <property type="entry name" value="Malic_N_dom"/>
</dbReference>
<dbReference type="InterPro" id="IPR037062">
    <property type="entry name" value="Malic_N_dom_sf"/>
</dbReference>
<evidence type="ECO:0000256" key="9">
    <source>
        <dbReference type="PIRSR" id="PIRSR000106-1"/>
    </source>
</evidence>
<dbReference type="PANTHER" id="PTHR43237">
    <property type="entry name" value="NADP-DEPENDENT MALIC ENZYME"/>
    <property type="match status" value="1"/>
</dbReference>